<sequence length="116" mass="13225">MVRMIRNLGGASVRDALKRAWYFIFSIKVMANVNWEGKPKKESQQKQGFKDSIITAAVFAGIKTAARKPDKFEMENETRKTMRSMPEKYRKNCDAEKEDEMDTGNRPVNGPQPGVP</sequence>
<proteinExistence type="predicted"/>
<evidence type="ECO:0000313" key="3">
    <source>
        <dbReference type="Proteomes" id="UP000076858"/>
    </source>
</evidence>
<reference evidence="2 3" key="1">
    <citation type="submission" date="2016-03" db="EMBL/GenBank/DDBJ databases">
        <title>EvidentialGene: Evidence-directed Construction of Genes on Genomes.</title>
        <authorList>
            <person name="Gilbert D.G."/>
            <person name="Choi J.-H."/>
            <person name="Mockaitis K."/>
            <person name="Colbourne J."/>
            <person name="Pfrender M."/>
        </authorList>
    </citation>
    <scope>NUCLEOTIDE SEQUENCE [LARGE SCALE GENOMIC DNA]</scope>
    <source>
        <strain evidence="2 3">Xinb3</strain>
        <tissue evidence="2">Complete organism</tissue>
    </source>
</reference>
<evidence type="ECO:0000256" key="1">
    <source>
        <dbReference type="SAM" id="MobiDB-lite"/>
    </source>
</evidence>
<gene>
    <name evidence="2" type="ORF">APZ42_032264</name>
</gene>
<dbReference type="Proteomes" id="UP000076858">
    <property type="component" value="Unassembled WGS sequence"/>
</dbReference>
<dbReference type="AlphaFoldDB" id="A0A164M4T6"/>
<dbReference type="EMBL" id="LRGB01003090">
    <property type="protein sequence ID" value="KZS04727.1"/>
    <property type="molecule type" value="Genomic_DNA"/>
</dbReference>
<name>A0A164M4T6_9CRUS</name>
<protein>
    <submittedName>
        <fullName evidence="2">Uncharacterized protein</fullName>
    </submittedName>
</protein>
<feature type="region of interest" description="Disordered" evidence="1">
    <location>
        <begin position="70"/>
        <end position="116"/>
    </location>
</feature>
<dbReference type="OrthoDB" id="6364070at2759"/>
<feature type="compositionally biased region" description="Basic and acidic residues" evidence="1">
    <location>
        <begin position="70"/>
        <end position="95"/>
    </location>
</feature>
<dbReference type="PANTHER" id="PTHR34153:SF2">
    <property type="entry name" value="SI:CH211-262H13.3-RELATED"/>
    <property type="match status" value="1"/>
</dbReference>
<dbReference type="PANTHER" id="PTHR34153">
    <property type="entry name" value="SI:CH211-262H13.3-RELATED-RELATED"/>
    <property type="match status" value="1"/>
</dbReference>
<comment type="caution">
    <text evidence="2">The sequence shown here is derived from an EMBL/GenBank/DDBJ whole genome shotgun (WGS) entry which is preliminary data.</text>
</comment>
<organism evidence="2 3">
    <name type="scientific">Daphnia magna</name>
    <dbReference type="NCBI Taxonomy" id="35525"/>
    <lineage>
        <taxon>Eukaryota</taxon>
        <taxon>Metazoa</taxon>
        <taxon>Ecdysozoa</taxon>
        <taxon>Arthropoda</taxon>
        <taxon>Crustacea</taxon>
        <taxon>Branchiopoda</taxon>
        <taxon>Diplostraca</taxon>
        <taxon>Cladocera</taxon>
        <taxon>Anomopoda</taxon>
        <taxon>Daphniidae</taxon>
        <taxon>Daphnia</taxon>
    </lineage>
</organism>
<evidence type="ECO:0000313" key="2">
    <source>
        <dbReference type="EMBL" id="KZS04727.1"/>
    </source>
</evidence>
<keyword evidence="3" id="KW-1185">Reference proteome</keyword>
<accession>A0A164M4T6</accession>